<dbReference type="PANTHER" id="PTHR33476">
    <property type="entry name" value="EMB|CAB62613.1"/>
    <property type="match status" value="1"/>
</dbReference>
<dbReference type="GO" id="GO:0008356">
    <property type="term" value="P:asymmetric cell division"/>
    <property type="evidence" value="ECO:0007669"/>
    <property type="project" value="InterPro"/>
</dbReference>
<dbReference type="OrthoDB" id="1657181at2759"/>
<protein>
    <submittedName>
        <fullName evidence="2">Uncharacterized protein</fullName>
    </submittedName>
</protein>
<name>A0A484M820_9ASTE</name>
<feature type="coiled-coil region" evidence="1">
    <location>
        <begin position="315"/>
        <end position="342"/>
    </location>
</feature>
<reference evidence="2 3" key="1">
    <citation type="submission" date="2018-04" db="EMBL/GenBank/DDBJ databases">
        <authorList>
            <person name="Vogel A."/>
        </authorList>
    </citation>
    <scope>NUCLEOTIDE SEQUENCE [LARGE SCALE GENOMIC DNA]</scope>
</reference>
<keyword evidence="3" id="KW-1185">Reference proteome</keyword>
<dbReference type="AlphaFoldDB" id="A0A484M820"/>
<accession>A0A484M820</accession>
<evidence type="ECO:0000313" key="2">
    <source>
        <dbReference type="EMBL" id="VFQ84186.1"/>
    </source>
</evidence>
<evidence type="ECO:0000256" key="1">
    <source>
        <dbReference type="SAM" id="Coils"/>
    </source>
</evidence>
<organism evidence="2 3">
    <name type="scientific">Cuscuta campestris</name>
    <dbReference type="NCBI Taxonomy" id="132261"/>
    <lineage>
        <taxon>Eukaryota</taxon>
        <taxon>Viridiplantae</taxon>
        <taxon>Streptophyta</taxon>
        <taxon>Embryophyta</taxon>
        <taxon>Tracheophyta</taxon>
        <taxon>Spermatophyta</taxon>
        <taxon>Magnoliopsida</taxon>
        <taxon>eudicotyledons</taxon>
        <taxon>Gunneridae</taxon>
        <taxon>Pentapetalae</taxon>
        <taxon>asterids</taxon>
        <taxon>lamiids</taxon>
        <taxon>Solanales</taxon>
        <taxon>Convolvulaceae</taxon>
        <taxon>Cuscuteae</taxon>
        <taxon>Cuscuta</taxon>
        <taxon>Cuscuta subgen. Grammica</taxon>
        <taxon>Cuscuta sect. Cleistogrammica</taxon>
    </lineage>
</organism>
<dbReference type="EMBL" id="OOIL02002698">
    <property type="protein sequence ID" value="VFQ84186.1"/>
    <property type="molecule type" value="Genomic_DNA"/>
</dbReference>
<keyword evidence="1" id="KW-0175">Coiled coil</keyword>
<proteinExistence type="predicted"/>
<sequence>MWQVALGAAFTAGSGFLAKTLIHSHSPEPDQPHDQNSLISPCSAAQDSIFPVEVGAKRESLGAESIFRFSSSESGANELGKKTECGSGRNTGKLEGFKRNGDGRRVVKKCGFNKGLEKKFYVCLKKRRISRSAPGKCDNCSSKGNSIFGWGVGIGMMCMMSAQRGEINELNIAMAETSRAVEELKDQISQRRTSKPGLGTIISEDETSKLVKSCAENHGGDKRIFAFPVSEEGEYASSVLTDEMHPDAMEMNLLQAELQSELQKLHGCVSDGSCFGGALGEGFHYQQEGMSDLNAHQPNGVIPSELHQKLSQVLIEQQESQIVELESELRNSHHKLHQKESELQALKDCVRRLTDFSLATDSDEETEGNEECSRFVVDDEEKKQTVSSEFRKSTMVGNKRASMEF</sequence>
<dbReference type="Proteomes" id="UP000595140">
    <property type="component" value="Unassembled WGS sequence"/>
</dbReference>
<evidence type="ECO:0000313" key="3">
    <source>
        <dbReference type="Proteomes" id="UP000595140"/>
    </source>
</evidence>
<dbReference type="PANTHER" id="PTHR33476:SF4">
    <property type="entry name" value="POLAR LOCALIZATION DURING ASYMMETRIC DIVISION AND PROTEIN"/>
    <property type="match status" value="1"/>
</dbReference>
<dbReference type="InterPro" id="IPR040348">
    <property type="entry name" value="POLAR-like"/>
</dbReference>
<gene>
    <name evidence="2" type="ORF">CCAM_LOCUS25962</name>
</gene>